<dbReference type="GO" id="GO:0006508">
    <property type="term" value="P:proteolysis"/>
    <property type="evidence" value="ECO:0007669"/>
    <property type="project" value="InterPro"/>
</dbReference>
<dbReference type="EMBL" id="CP040079">
    <property type="protein sequence ID" value="QCP55103.1"/>
    <property type="molecule type" value="Genomic_DNA"/>
</dbReference>
<name>A0A4P8J417_9BURK</name>
<feature type="domain" description="Peptidase M50" evidence="8">
    <location>
        <begin position="197"/>
        <end position="272"/>
    </location>
</feature>
<evidence type="ECO:0000313" key="9">
    <source>
        <dbReference type="EMBL" id="QCP55103.1"/>
    </source>
</evidence>
<dbReference type="AlphaFoldDB" id="A0A4P8J417"/>
<feature type="transmembrane region" description="Helical" evidence="7">
    <location>
        <begin position="153"/>
        <end position="176"/>
    </location>
</feature>
<feature type="transmembrane region" description="Helical" evidence="7">
    <location>
        <begin position="285"/>
        <end position="305"/>
    </location>
</feature>
<dbReference type="GO" id="GO:0016020">
    <property type="term" value="C:membrane"/>
    <property type="evidence" value="ECO:0007669"/>
    <property type="project" value="UniProtKB-SubCell"/>
</dbReference>
<comment type="cofactor">
    <cofactor evidence="1">
        <name>Zn(2+)</name>
        <dbReference type="ChEBI" id="CHEBI:29105"/>
    </cofactor>
</comment>
<evidence type="ECO:0000256" key="5">
    <source>
        <dbReference type="ARBA" id="ARBA00022989"/>
    </source>
</evidence>
<comment type="similarity">
    <text evidence="3">Belongs to the peptidase M50B family.</text>
</comment>
<feature type="transmembrane region" description="Helical" evidence="7">
    <location>
        <begin position="350"/>
        <end position="374"/>
    </location>
</feature>
<evidence type="ECO:0000256" key="6">
    <source>
        <dbReference type="ARBA" id="ARBA00023136"/>
    </source>
</evidence>
<dbReference type="InterPro" id="IPR008915">
    <property type="entry name" value="Peptidase_M50"/>
</dbReference>
<dbReference type="RefSeq" id="WP_137337860.1">
    <property type="nucleotide sequence ID" value="NZ_CP040079.1"/>
</dbReference>
<dbReference type="OrthoDB" id="9759690at2"/>
<dbReference type="CDD" id="cd05709">
    <property type="entry name" value="S2P-M50"/>
    <property type="match status" value="1"/>
</dbReference>
<evidence type="ECO:0000313" key="10">
    <source>
        <dbReference type="Proteomes" id="UP000298656"/>
    </source>
</evidence>
<feature type="transmembrane region" description="Helical" evidence="7">
    <location>
        <begin position="188"/>
        <end position="208"/>
    </location>
</feature>
<proteinExistence type="inferred from homology"/>
<evidence type="ECO:0000256" key="4">
    <source>
        <dbReference type="ARBA" id="ARBA00022692"/>
    </source>
</evidence>
<evidence type="ECO:0000256" key="7">
    <source>
        <dbReference type="SAM" id="Phobius"/>
    </source>
</evidence>
<gene>
    <name evidence="9" type="ORF">FAZ95_38900</name>
</gene>
<accession>A0A4P8J417</accession>
<evidence type="ECO:0000256" key="2">
    <source>
        <dbReference type="ARBA" id="ARBA00004141"/>
    </source>
</evidence>
<dbReference type="KEGG" id="tvl:FAZ95_38900"/>
<evidence type="ECO:0000256" key="3">
    <source>
        <dbReference type="ARBA" id="ARBA00007931"/>
    </source>
</evidence>
<dbReference type="Pfam" id="PF02163">
    <property type="entry name" value="Peptidase_M50"/>
    <property type="match status" value="1"/>
</dbReference>
<keyword evidence="10" id="KW-1185">Reference proteome</keyword>
<feature type="transmembrane region" description="Helical" evidence="7">
    <location>
        <begin position="250"/>
        <end position="273"/>
    </location>
</feature>
<evidence type="ECO:0000256" key="1">
    <source>
        <dbReference type="ARBA" id="ARBA00001947"/>
    </source>
</evidence>
<protein>
    <submittedName>
        <fullName evidence="9">M50 family metallopeptidase</fullName>
    </submittedName>
</protein>
<reference evidence="9 10" key="1">
    <citation type="submission" date="2019-05" db="EMBL/GenBank/DDBJ databases">
        <title>Burkholderia sp. DHOD12, isolated from subtropical forest soil.</title>
        <authorList>
            <person name="Gao Z.-H."/>
            <person name="Qiu L.-H."/>
        </authorList>
    </citation>
    <scope>NUCLEOTIDE SEQUENCE [LARGE SCALE GENOMIC DNA]</scope>
    <source>
        <strain evidence="9 10">DHOD12</strain>
    </source>
</reference>
<keyword evidence="6 7" id="KW-0472">Membrane</keyword>
<sequence length="380" mass="42005">MSDATAGECEASGLRTYAVFRSDLRIFTPKADDPDRRYTIYDPASDLSYYLGASELSIARRFDGTRSAAEISASLRSQRIAISDEKVAEFERRLFQLGLLAVPGVRATRVRDPATGISYGPLKAALSIPLVRFAPERLLDAVFARVPWLCSSVFVYSGLIVIILALVCVVSHFGAFENDVAGVYAHSWHWLLWHYPVVVASIAVHELGHALACRAYRVRITDFGIAVYLLLASGWARPLQRDWSALSQRARIVTIIMGPYASLLFVALGVGVWNWAPHESAAHTLGVVMAVSAAAALVPTLLPIFNGDTYLAITEYFGVPRLRQRAFRYVRSRLLRQPGGEAPARARRTLYWVTVVGTAVGWVMAWTWLAYGVVRLLSTM</sequence>
<evidence type="ECO:0000259" key="8">
    <source>
        <dbReference type="Pfam" id="PF02163"/>
    </source>
</evidence>
<keyword evidence="5 7" id="KW-1133">Transmembrane helix</keyword>
<dbReference type="Proteomes" id="UP000298656">
    <property type="component" value="Chromosome 3"/>
</dbReference>
<keyword evidence="4 7" id="KW-0812">Transmembrane</keyword>
<organism evidence="9 10">
    <name type="scientific">Trinickia violacea</name>
    <dbReference type="NCBI Taxonomy" id="2571746"/>
    <lineage>
        <taxon>Bacteria</taxon>
        <taxon>Pseudomonadati</taxon>
        <taxon>Pseudomonadota</taxon>
        <taxon>Betaproteobacteria</taxon>
        <taxon>Burkholderiales</taxon>
        <taxon>Burkholderiaceae</taxon>
        <taxon>Trinickia</taxon>
    </lineage>
</organism>
<comment type="subcellular location">
    <subcellularLocation>
        <location evidence="2">Membrane</location>
        <topology evidence="2">Multi-pass membrane protein</topology>
    </subcellularLocation>
</comment>